<sequence length="78" mass="9497">MYYVYILQSRTDDSHYIGATEDLKERLKDHKWHNVKTTKFKNPKLVWYCVFLDKKKAYDFEKYLKSGSGFAFRNKHLI</sequence>
<dbReference type="Proteomes" id="UP000228875">
    <property type="component" value="Unassembled WGS sequence"/>
</dbReference>
<dbReference type="InterPro" id="IPR000305">
    <property type="entry name" value="GIY-YIG_endonuc"/>
</dbReference>
<dbReference type="PROSITE" id="PS50164">
    <property type="entry name" value="GIY_YIG"/>
    <property type="match status" value="1"/>
</dbReference>
<organism evidence="2 3">
    <name type="scientific">Candidatus Nealsonbacteria bacterium CG_4_9_14_0_8_um_filter_35_12</name>
    <dbReference type="NCBI Taxonomy" id="1974692"/>
    <lineage>
        <taxon>Bacteria</taxon>
        <taxon>Candidatus Nealsoniibacteriota</taxon>
    </lineage>
</organism>
<evidence type="ECO:0000313" key="2">
    <source>
        <dbReference type="EMBL" id="PJB99358.1"/>
    </source>
</evidence>
<dbReference type="Gene3D" id="3.40.1440.10">
    <property type="entry name" value="GIY-YIG endonuclease"/>
    <property type="match status" value="1"/>
</dbReference>
<comment type="caution">
    <text evidence="2">The sequence shown here is derived from an EMBL/GenBank/DDBJ whole genome shotgun (WGS) entry which is preliminary data.</text>
</comment>
<dbReference type="SUPFAM" id="SSF82771">
    <property type="entry name" value="GIY-YIG endonuclease"/>
    <property type="match status" value="1"/>
</dbReference>
<protein>
    <submittedName>
        <fullName evidence="2">Excinuclease ABC subunit C</fullName>
    </submittedName>
</protein>
<dbReference type="InterPro" id="IPR035901">
    <property type="entry name" value="GIY-YIG_endonuc_sf"/>
</dbReference>
<evidence type="ECO:0000313" key="3">
    <source>
        <dbReference type="Proteomes" id="UP000228875"/>
    </source>
</evidence>
<proteinExistence type="predicted"/>
<reference evidence="3" key="1">
    <citation type="submission" date="2017-09" db="EMBL/GenBank/DDBJ databases">
        <title>Depth-based differentiation of microbial function through sediment-hosted aquifers and enrichment of novel symbionts in the deep terrestrial subsurface.</title>
        <authorList>
            <person name="Probst A.J."/>
            <person name="Ladd B."/>
            <person name="Jarett J.K."/>
            <person name="Geller-Mcgrath D.E."/>
            <person name="Sieber C.M.K."/>
            <person name="Emerson J.B."/>
            <person name="Anantharaman K."/>
            <person name="Thomas B.C."/>
            <person name="Malmstrom R."/>
            <person name="Stieglmeier M."/>
            <person name="Klingl A."/>
            <person name="Woyke T."/>
            <person name="Ryan C.M."/>
            <person name="Banfield J.F."/>
        </authorList>
    </citation>
    <scope>NUCLEOTIDE SEQUENCE [LARGE SCALE GENOMIC DNA]</scope>
</reference>
<accession>A0A2M8DML1</accession>
<dbReference type="EMBL" id="PFTB01000050">
    <property type="protein sequence ID" value="PJB99358.1"/>
    <property type="molecule type" value="Genomic_DNA"/>
</dbReference>
<feature type="domain" description="GIY-YIG" evidence="1">
    <location>
        <begin position="1"/>
        <end position="78"/>
    </location>
</feature>
<dbReference type="AlphaFoldDB" id="A0A2M8DML1"/>
<name>A0A2M8DML1_9BACT</name>
<gene>
    <name evidence="2" type="ORF">CO077_02135</name>
</gene>
<dbReference type="Pfam" id="PF01541">
    <property type="entry name" value="GIY-YIG"/>
    <property type="match status" value="1"/>
</dbReference>
<evidence type="ECO:0000259" key="1">
    <source>
        <dbReference type="PROSITE" id="PS50164"/>
    </source>
</evidence>